<dbReference type="HOGENOM" id="CLU_1336167_0_0_4"/>
<proteinExistence type="predicted"/>
<dbReference type="EMBL" id="AZGQ01000005">
    <property type="protein sequence ID" value="ETA83483.1"/>
    <property type="molecule type" value="Genomic_DNA"/>
</dbReference>
<dbReference type="Proteomes" id="UP000018554">
    <property type="component" value="Unassembled WGS sequence"/>
</dbReference>
<sequence length="214" mass="24781">MPRQTIMLTPQSCDLFQRPFFQFVQIRQYQPETEAQTKADYKAAWQVWRTLILQVAAELGAGFAPPHIERWCNGWQVRAHFFAYFKYQTHADTAVILSLLLNRRRLTASLEWHEYRAARSTLPLACYQQALADFPHAEFADFQIWHGSDSEYADYPAIATAPPEAFALRSPQDFLCLGRHLDRDQLGQADSAAWLVETLHRLLPVYEACHNVRL</sequence>
<dbReference type="Pfam" id="PF10786">
    <property type="entry name" value="HI_0552"/>
    <property type="match status" value="1"/>
</dbReference>
<organism evidence="1 2">
    <name type="scientific">Eikenella corrodens CC92I</name>
    <dbReference type="NCBI Taxonomy" id="1073362"/>
    <lineage>
        <taxon>Bacteria</taxon>
        <taxon>Pseudomonadati</taxon>
        <taxon>Pseudomonadota</taxon>
        <taxon>Betaproteobacteria</taxon>
        <taxon>Neisseriales</taxon>
        <taxon>Neisseriaceae</taxon>
        <taxon>Eikenella</taxon>
    </lineage>
</organism>
<dbReference type="InterPro" id="IPR019722">
    <property type="entry name" value="HI_0552_fam"/>
</dbReference>
<dbReference type="AlphaFoldDB" id="V7ICA0"/>
<comment type="caution">
    <text evidence="1">The sequence shown here is derived from an EMBL/GenBank/DDBJ whole genome shotgun (WGS) entry which is preliminary data.</text>
</comment>
<evidence type="ECO:0008006" key="3">
    <source>
        <dbReference type="Google" id="ProtNLM"/>
    </source>
</evidence>
<keyword evidence="2" id="KW-1185">Reference proteome</keyword>
<accession>V7ICA0</accession>
<protein>
    <recommendedName>
        <fullName evidence="3">Diadenosine tetraphosphatase</fullName>
    </recommendedName>
</protein>
<evidence type="ECO:0000313" key="1">
    <source>
        <dbReference type="EMBL" id="ETA83483.1"/>
    </source>
</evidence>
<reference evidence="1 2" key="1">
    <citation type="submission" date="2013-11" db="EMBL/GenBank/DDBJ databases">
        <title>The Genome Sequence of Eikenella corrodens CC92I.</title>
        <authorList>
            <consortium name="The Broad Institute Genomics Platform"/>
            <person name="Earl A."/>
            <person name="Allen-Vercoe E."/>
            <person name="Daigneault M."/>
            <person name="Young S.K."/>
            <person name="Zeng Q."/>
            <person name="Gargeya S."/>
            <person name="Fitzgerald M."/>
            <person name="Abouelleil A."/>
            <person name="Alvarado L."/>
            <person name="Chapman S.B."/>
            <person name="Gainer-Dewar J."/>
            <person name="Goldberg J."/>
            <person name="Griggs A."/>
            <person name="Gujja S."/>
            <person name="Hansen M."/>
            <person name="Howarth C."/>
            <person name="Imamovic A."/>
            <person name="Ireland A."/>
            <person name="Larimer J."/>
            <person name="McCowan C."/>
            <person name="Murphy C."/>
            <person name="Pearson M."/>
            <person name="Poon T.W."/>
            <person name="Priest M."/>
            <person name="Roberts A."/>
            <person name="Saif S."/>
            <person name="Shea T."/>
            <person name="Sykes S."/>
            <person name="Wortman J."/>
            <person name="Nusbaum C."/>
            <person name="Birren B."/>
        </authorList>
    </citation>
    <scope>NUCLEOTIDE SEQUENCE [LARGE SCALE GENOMIC DNA]</scope>
    <source>
        <strain evidence="1 2">CC92I</strain>
    </source>
</reference>
<gene>
    <name evidence="1" type="ORF">HMPREF1177_01294</name>
</gene>
<name>V7ICA0_EIKCO</name>
<dbReference type="PATRIC" id="fig|1073362.3.peg.1478"/>
<evidence type="ECO:0000313" key="2">
    <source>
        <dbReference type="Proteomes" id="UP000018554"/>
    </source>
</evidence>